<dbReference type="PANTHER" id="PTHR13452:SF10">
    <property type="entry name" value="THUMP DOMAIN-CONTAINING PROTEIN 1"/>
    <property type="match status" value="1"/>
</dbReference>
<keyword evidence="5" id="KW-1185">Reference proteome</keyword>
<dbReference type="InParanoid" id="A0A507APC0"/>
<dbReference type="SUPFAM" id="SSF143437">
    <property type="entry name" value="THUMP domain-like"/>
    <property type="match status" value="1"/>
</dbReference>
<evidence type="ECO:0000313" key="5">
    <source>
        <dbReference type="Proteomes" id="UP000319257"/>
    </source>
</evidence>
<feature type="domain" description="THUMP" evidence="3">
    <location>
        <begin position="156"/>
        <end position="273"/>
    </location>
</feature>
<feature type="compositionally biased region" description="Polar residues" evidence="2">
    <location>
        <begin position="319"/>
        <end position="329"/>
    </location>
</feature>
<protein>
    <recommendedName>
        <fullName evidence="3">THUMP domain-containing protein</fullName>
    </recommendedName>
</protein>
<dbReference type="FunCoup" id="A0A507APC0">
    <property type="interactions" value="810"/>
</dbReference>
<dbReference type="PANTHER" id="PTHR13452">
    <property type="entry name" value="THUMP DOMAIN CONTAINING PROTEIN 1-RELATED"/>
    <property type="match status" value="1"/>
</dbReference>
<evidence type="ECO:0000256" key="1">
    <source>
        <dbReference type="PROSITE-ProRule" id="PRU00529"/>
    </source>
</evidence>
<reference evidence="4 5" key="1">
    <citation type="submission" date="2019-06" db="EMBL/GenBank/DDBJ databases">
        <title>Draft genome sequence of the filamentous fungus Phialemoniopsis curvata isolated from diesel fuel.</title>
        <authorList>
            <person name="Varaljay V.A."/>
            <person name="Lyon W.J."/>
            <person name="Crouch A.L."/>
            <person name="Drake C.E."/>
            <person name="Hollomon J.M."/>
            <person name="Nadeau L.J."/>
            <person name="Nunn H.S."/>
            <person name="Stevenson B.S."/>
            <person name="Bojanowski C.L."/>
            <person name="Crookes-Goodson W.J."/>
        </authorList>
    </citation>
    <scope>NUCLEOTIDE SEQUENCE [LARGE SCALE GENOMIC DNA]</scope>
    <source>
        <strain evidence="4 5">D216</strain>
    </source>
</reference>
<organism evidence="4 5">
    <name type="scientific">Thyridium curvatum</name>
    <dbReference type="NCBI Taxonomy" id="1093900"/>
    <lineage>
        <taxon>Eukaryota</taxon>
        <taxon>Fungi</taxon>
        <taxon>Dikarya</taxon>
        <taxon>Ascomycota</taxon>
        <taxon>Pezizomycotina</taxon>
        <taxon>Sordariomycetes</taxon>
        <taxon>Sordariomycetidae</taxon>
        <taxon>Thyridiales</taxon>
        <taxon>Thyridiaceae</taxon>
        <taxon>Thyridium</taxon>
    </lineage>
</organism>
<dbReference type="GeneID" id="41976661"/>
<gene>
    <name evidence="4" type="ORF">E0L32_009214</name>
</gene>
<accession>A0A507APC0</accession>
<keyword evidence="1" id="KW-0694">RNA-binding</keyword>
<dbReference type="PROSITE" id="PS51165">
    <property type="entry name" value="THUMP"/>
    <property type="match status" value="1"/>
</dbReference>
<dbReference type="STRING" id="1093900.A0A507APC0"/>
<dbReference type="AlphaFoldDB" id="A0A507APC0"/>
<evidence type="ECO:0000259" key="3">
    <source>
        <dbReference type="PROSITE" id="PS51165"/>
    </source>
</evidence>
<feature type="region of interest" description="Disordered" evidence="2">
    <location>
        <begin position="1"/>
        <end position="38"/>
    </location>
</feature>
<dbReference type="OrthoDB" id="367221at2759"/>
<evidence type="ECO:0000313" key="4">
    <source>
        <dbReference type="EMBL" id="TPX09613.1"/>
    </source>
</evidence>
<dbReference type="InterPro" id="IPR004114">
    <property type="entry name" value="THUMP_dom"/>
</dbReference>
<dbReference type="EMBL" id="SKBQ01000065">
    <property type="protein sequence ID" value="TPX09613.1"/>
    <property type="molecule type" value="Genomic_DNA"/>
</dbReference>
<proteinExistence type="predicted"/>
<dbReference type="Pfam" id="PF02926">
    <property type="entry name" value="THUMP"/>
    <property type="match status" value="1"/>
</dbReference>
<dbReference type="CDD" id="cd11717">
    <property type="entry name" value="THUMP_THUMPD1_like"/>
    <property type="match status" value="1"/>
</dbReference>
<comment type="caution">
    <text evidence="4">The sequence shown here is derived from an EMBL/GenBank/DDBJ whole genome shotgun (WGS) entry which is preliminary data.</text>
</comment>
<dbReference type="InterPro" id="IPR040183">
    <property type="entry name" value="THUMPD1-like"/>
</dbReference>
<dbReference type="RefSeq" id="XP_030991324.1">
    <property type="nucleotide sequence ID" value="XM_031144154.1"/>
</dbReference>
<evidence type="ECO:0000256" key="2">
    <source>
        <dbReference type="SAM" id="MobiDB-lite"/>
    </source>
</evidence>
<dbReference type="GO" id="GO:0006400">
    <property type="term" value="P:tRNA modification"/>
    <property type="evidence" value="ECO:0007669"/>
    <property type="project" value="InterPro"/>
</dbReference>
<dbReference type="Proteomes" id="UP000319257">
    <property type="component" value="Unassembled WGS sequence"/>
</dbReference>
<name>A0A507APC0_9PEZI</name>
<dbReference type="Gene3D" id="3.30.2300.10">
    <property type="entry name" value="THUMP superfamily"/>
    <property type="match status" value="1"/>
</dbReference>
<feature type="region of interest" description="Disordered" evidence="2">
    <location>
        <begin position="286"/>
        <end position="329"/>
    </location>
</feature>
<dbReference type="GO" id="GO:0003723">
    <property type="term" value="F:RNA binding"/>
    <property type="evidence" value="ECO:0007669"/>
    <property type="project" value="UniProtKB-UniRule"/>
</dbReference>
<sequence length="329" mass="35660">MADANKRKAPPTGDGGQAKKKKGGNAGRWQTPHQRQKALTVQRGNIEVGDVGIWATCARGMEAKAARELQMLFEEHAEKMYGIKPPGHDSDEEDDAQDIEASIKKEISSLNPTGAQKAERVFLPVRLSLECLLFTKTRPPVEPVHFVRQICLEAKAAGPGAPGKTRYINRLTPVSHVVKASEKGLEDICRKVLPGTFVLKGQDGVPAEVADDTQFCTYGIRPTTRSHNTLSRDQVIKTIAGMIDDRHKVNLGAPDKIIMVEIYQSVCGMSVVEGSDWEQLKRYNLTEISNQGAKSRQPPRGDPKGGASSNEDPSKGGIAQSTATADDAA</sequence>